<dbReference type="InterPro" id="IPR001466">
    <property type="entry name" value="Beta-lactam-related"/>
</dbReference>
<dbReference type="Pfam" id="PF00144">
    <property type="entry name" value="Beta-lactamase"/>
    <property type="match status" value="1"/>
</dbReference>
<dbReference type="SUPFAM" id="SSF56601">
    <property type="entry name" value="beta-lactamase/transpeptidase-like"/>
    <property type="match status" value="1"/>
</dbReference>
<organism evidence="2 3">
    <name type="scientific">Paenibacillus uliginis N3/975</name>
    <dbReference type="NCBI Taxonomy" id="1313296"/>
    <lineage>
        <taxon>Bacteria</taxon>
        <taxon>Bacillati</taxon>
        <taxon>Bacillota</taxon>
        <taxon>Bacilli</taxon>
        <taxon>Bacillales</taxon>
        <taxon>Paenibacillaceae</taxon>
        <taxon>Paenibacillus</taxon>
    </lineage>
</organism>
<proteinExistence type="predicted"/>
<dbReference type="RefSeq" id="WP_208914088.1">
    <property type="nucleotide sequence ID" value="NZ_LT840184.1"/>
</dbReference>
<dbReference type="STRING" id="1313296.SAMN05661091_3197"/>
<dbReference type="EMBL" id="LT840184">
    <property type="protein sequence ID" value="SMF85869.1"/>
    <property type="molecule type" value="Genomic_DNA"/>
</dbReference>
<name>A0A1X7HFQ7_9BACL</name>
<feature type="domain" description="Beta-lactamase-related" evidence="1">
    <location>
        <begin position="5"/>
        <end position="307"/>
    </location>
</feature>
<dbReference type="AlphaFoldDB" id="A0A1X7HFQ7"/>
<evidence type="ECO:0000313" key="2">
    <source>
        <dbReference type="EMBL" id="SMF85869.1"/>
    </source>
</evidence>
<evidence type="ECO:0000259" key="1">
    <source>
        <dbReference type="Pfam" id="PF00144"/>
    </source>
</evidence>
<protein>
    <submittedName>
        <fullName evidence="2">CubicO group peptidase, beta-lactamase class C family</fullName>
    </submittedName>
</protein>
<reference evidence="2 3" key="1">
    <citation type="submission" date="2017-04" db="EMBL/GenBank/DDBJ databases">
        <authorList>
            <person name="Afonso C.L."/>
            <person name="Miller P.J."/>
            <person name="Scott M.A."/>
            <person name="Spackman E."/>
            <person name="Goraichik I."/>
            <person name="Dimitrov K.M."/>
            <person name="Suarez D.L."/>
            <person name="Swayne D.E."/>
        </authorList>
    </citation>
    <scope>NUCLEOTIDE SEQUENCE [LARGE SCALE GENOMIC DNA]</scope>
    <source>
        <strain evidence="2 3">N3/975</strain>
    </source>
</reference>
<dbReference type="PANTHER" id="PTHR22935">
    <property type="entry name" value="PENICILLIN-BINDING PROTEIN"/>
    <property type="match status" value="1"/>
</dbReference>
<dbReference type="Gene3D" id="3.40.710.10">
    <property type="entry name" value="DD-peptidase/beta-lactamase superfamily"/>
    <property type="match status" value="1"/>
</dbReference>
<evidence type="ECO:0000313" key="3">
    <source>
        <dbReference type="Proteomes" id="UP000192940"/>
    </source>
</evidence>
<dbReference type="InterPro" id="IPR012338">
    <property type="entry name" value="Beta-lactam/transpept-like"/>
</dbReference>
<keyword evidence="3" id="KW-1185">Reference proteome</keyword>
<dbReference type="Proteomes" id="UP000192940">
    <property type="component" value="Chromosome I"/>
</dbReference>
<accession>A0A1X7HFQ7</accession>
<dbReference type="InterPro" id="IPR051478">
    <property type="entry name" value="Beta-lactamase-like_AB/R"/>
</dbReference>
<sequence>MEDLQNFVSDYTKDRKHLHLVIGVIREGDIEYYSFCNTKKKSMIPPENMLFEIGSITKLFTSILLLEMEREKLVSSNDFVGRYVHHVENEYLNKITLKNLVTHTSGLPILATNHILSKNRLNPYSNYTEDDLSAFLSNADYTDSIGSFEYSNTGMGLLGNILCKVSGSTYDDLLKKYITSQLKMGETAVILDSEQKSRLLNGHTSTGKRVPHWDLSVHEGAGAIKSSVRDLSLFIQANLYDDNPIASTLQKSHLPILNGDSNRYFGWHNDKLLDKCILWHNGATYGFNSYLALNKELGIGIVLLSNYCYASISIVDHYFDQLIKLITKKEPSQGVFVDPIGKKVMEAIIQR</sequence>
<dbReference type="PANTHER" id="PTHR22935:SF98">
    <property type="entry name" value="BETA-LACTAMASE FAMILY PROTEIN"/>
    <property type="match status" value="1"/>
</dbReference>
<gene>
    <name evidence="2" type="ORF">SAMN05661091_3197</name>
</gene>